<name>A0A4R7CYM4_9FLAO</name>
<evidence type="ECO:0000259" key="3">
    <source>
        <dbReference type="Pfam" id="PF02397"/>
    </source>
</evidence>
<sequence>MYKKYFKRPLDFFLALFGFLLVLPIVFITAVILAISFKESPFFIQRRPGRHEKIFSILKLKTMNNKRDAEGNLLPDSERLTPLGIFVRKTSIDELPQLLNVIKGEMSLIGPRPLLIRYLPYYTTEERKRFSARPGITGLAQVSGRNLITWESKFENDVTYVENLTFANDVKILWMTFQKVLKSADIEVDPNANPTTEAMDLIRQRQPEFQHIQPIS</sequence>
<evidence type="ECO:0000313" key="5">
    <source>
        <dbReference type="Proteomes" id="UP000295274"/>
    </source>
</evidence>
<dbReference type="PANTHER" id="PTHR30576">
    <property type="entry name" value="COLANIC BIOSYNTHESIS UDP-GLUCOSE LIPID CARRIER TRANSFERASE"/>
    <property type="match status" value="1"/>
</dbReference>
<dbReference type="EMBL" id="SNZW01000016">
    <property type="protein sequence ID" value="TDS13430.1"/>
    <property type="molecule type" value="Genomic_DNA"/>
</dbReference>
<feature type="transmembrane region" description="Helical" evidence="2">
    <location>
        <begin position="12"/>
        <end position="37"/>
    </location>
</feature>
<evidence type="ECO:0000256" key="1">
    <source>
        <dbReference type="ARBA" id="ARBA00006464"/>
    </source>
</evidence>
<dbReference type="RefSeq" id="WP_133673655.1">
    <property type="nucleotide sequence ID" value="NZ_SNZW01000016.1"/>
</dbReference>
<gene>
    <name evidence="4" type="ORF">DFQ03_2719</name>
</gene>
<comment type="caution">
    <text evidence="4">The sequence shown here is derived from an EMBL/GenBank/DDBJ whole genome shotgun (WGS) entry which is preliminary data.</text>
</comment>
<dbReference type="Proteomes" id="UP000295274">
    <property type="component" value="Unassembled WGS sequence"/>
</dbReference>
<dbReference type="GO" id="GO:0016780">
    <property type="term" value="F:phosphotransferase activity, for other substituted phosphate groups"/>
    <property type="evidence" value="ECO:0007669"/>
    <property type="project" value="TreeGrafter"/>
</dbReference>
<keyword evidence="2" id="KW-1133">Transmembrane helix</keyword>
<dbReference type="AlphaFoldDB" id="A0A4R7CYM4"/>
<feature type="domain" description="Bacterial sugar transferase" evidence="3">
    <location>
        <begin position="7"/>
        <end position="182"/>
    </location>
</feature>
<dbReference type="InterPro" id="IPR003362">
    <property type="entry name" value="Bact_transf"/>
</dbReference>
<organism evidence="4 5">
    <name type="scientific">Maribacter caenipelagi</name>
    <dbReference type="NCBI Taxonomy" id="1447781"/>
    <lineage>
        <taxon>Bacteria</taxon>
        <taxon>Pseudomonadati</taxon>
        <taxon>Bacteroidota</taxon>
        <taxon>Flavobacteriia</taxon>
        <taxon>Flavobacteriales</taxon>
        <taxon>Flavobacteriaceae</taxon>
        <taxon>Maribacter</taxon>
    </lineage>
</organism>
<dbReference type="OrthoDB" id="9808602at2"/>
<dbReference type="PANTHER" id="PTHR30576:SF8">
    <property type="entry name" value="UNDECAPRENYL-PHOSPHATE GALACTOSE PHOSPHOTRANSFERASE"/>
    <property type="match status" value="1"/>
</dbReference>
<protein>
    <submittedName>
        <fullName evidence="4">Lipopolysaccharide/colanic/teichoic acid biosynthesis glycosyltransferase</fullName>
    </submittedName>
</protein>
<accession>A0A4R7CYM4</accession>
<comment type="similarity">
    <text evidence="1">Belongs to the bacterial sugar transferase family.</text>
</comment>
<keyword evidence="4" id="KW-0808">Transferase</keyword>
<proteinExistence type="inferred from homology"/>
<dbReference type="Pfam" id="PF02397">
    <property type="entry name" value="Bac_transf"/>
    <property type="match status" value="1"/>
</dbReference>
<evidence type="ECO:0000313" key="4">
    <source>
        <dbReference type="EMBL" id="TDS13430.1"/>
    </source>
</evidence>
<keyword evidence="5" id="KW-1185">Reference proteome</keyword>
<reference evidence="4 5" key="1">
    <citation type="submission" date="2019-03" db="EMBL/GenBank/DDBJ databases">
        <title>Genomic Encyclopedia of Type Strains, Phase III (KMG-III): the genomes of soil and plant-associated and newly described type strains.</title>
        <authorList>
            <person name="Whitman W."/>
        </authorList>
    </citation>
    <scope>NUCLEOTIDE SEQUENCE [LARGE SCALE GENOMIC DNA]</scope>
    <source>
        <strain evidence="4 5">CECT 8455</strain>
    </source>
</reference>
<evidence type="ECO:0000256" key="2">
    <source>
        <dbReference type="SAM" id="Phobius"/>
    </source>
</evidence>
<keyword evidence="2" id="KW-0472">Membrane</keyword>
<keyword evidence="2" id="KW-0812">Transmembrane</keyword>